<dbReference type="GO" id="GO:0032259">
    <property type="term" value="P:methylation"/>
    <property type="evidence" value="ECO:0007669"/>
    <property type="project" value="UniProtKB-KW"/>
</dbReference>
<name>A0A0R1S6L3_9LACO</name>
<dbReference type="PANTHER" id="PTHR43861:SF1">
    <property type="entry name" value="TRANS-ACONITATE 2-METHYLTRANSFERASE"/>
    <property type="match status" value="1"/>
</dbReference>
<gene>
    <name evidence="4" type="ORF">FC85_GL001105</name>
</gene>
<keyword evidence="1 4" id="KW-0489">Methyltransferase</keyword>
<dbReference type="Pfam" id="PF13649">
    <property type="entry name" value="Methyltransf_25"/>
    <property type="match status" value="1"/>
</dbReference>
<dbReference type="Gene3D" id="3.40.50.150">
    <property type="entry name" value="Vaccinia Virus protein VP39"/>
    <property type="match status" value="1"/>
</dbReference>
<dbReference type="PATRIC" id="fig|1423739.3.peg.1156"/>
<dbReference type="PANTHER" id="PTHR43861">
    <property type="entry name" value="TRANS-ACONITATE 2-METHYLTRANSFERASE-RELATED"/>
    <property type="match status" value="1"/>
</dbReference>
<dbReference type="CDD" id="cd02440">
    <property type="entry name" value="AdoMet_MTases"/>
    <property type="match status" value="1"/>
</dbReference>
<dbReference type="EMBL" id="AZEY01000090">
    <property type="protein sequence ID" value="KRL64592.1"/>
    <property type="molecule type" value="Genomic_DNA"/>
</dbReference>
<evidence type="ECO:0000313" key="4">
    <source>
        <dbReference type="EMBL" id="KRL64592.1"/>
    </source>
</evidence>
<evidence type="ECO:0000259" key="3">
    <source>
        <dbReference type="Pfam" id="PF13649"/>
    </source>
</evidence>
<dbReference type="InterPro" id="IPR029063">
    <property type="entry name" value="SAM-dependent_MTases_sf"/>
</dbReference>
<dbReference type="Proteomes" id="UP000052013">
    <property type="component" value="Unassembled WGS sequence"/>
</dbReference>
<accession>A0A0R1S6L3</accession>
<dbReference type="AlphaFoldDB" id="A0A0R1S6L3"/>
<reference evidence="4 5" key="1">
    <citation type="journal article" date="2015" name="Genome Announc.">
        <title>Expanding the biotechnology potential of lactobacilli through comparative genomics of 213 strains and associated genera.</title>
        <authorList>
            <person name="Sun Z."/>
            <person name="Harris H.M."/>
            <person name="McCann A."/>
            <person name="Guo C."/>
            <person name="Argimon S."/>
            <person name="Zhang W."/>
            <person name="Yang X."/>
            <person name="Jeffery I.B."/>
            <person name="Cooney J.C."/>
            <person name="Kagawa T.F."/>
            <person name="Liu W."/>
            <person name="Song Y."/>
            <person name="Salvetti E."/>
            <person name="Wrobel A."/>
            <person name="Rasinkangas P."/>
            <person name="Parkhill J."/>
            <person name="Rea M.C."/>
            <person name="O'Sullivan O."/>
            <person name="Ritari J."/>
            <person name="Douillard F.P."/>
            <person name="Paul Ross R."/>
            <person name="Yang R."/>
            <person name="Briner A.E."/>
            <person name="Felis G.E."/>
            <person name="de Vos W.M."/>
            <person name="Barrangou R."/>
            <person name="Klaenhammer T.R."/>
            <person name="Caufield P.W."/>
            <person name="Cui Y."/>
            <person name="Zhang H."/>
            <person name="O'Toole P.W."/>
        </authorList>
    </citation>
    <scope>NUCLEOTIDE SEQUENCE [LARGE SCALE GENOMIC DNA]</scope>
    <source>
        <strain evidence="4 5">DSM 14421</strain>
    </source>
</reference>
<dbReference type="SUPFAM" id="SSF53335">
    <property type="entry name" value="S-adenosyl-L-methionine-dependent methyltransferases"/>
    <property type="match status" value="1"/>
</dbReference>
<protein>
    <submittedName>
        <fullName evidence="4">Methyltransferase</fullName>
    </submittedName>
</protein>
<feature type="domain" description="Methyltransferase" evidence="3">
    <location>
        <begin position="36"/>
        <end position="131"/>
    </location>
</feature>
<dbReference type="RefSeq" id="WP_057865543.1">
    <property type="nucleotide sequence ID" value="NZ_AZEY01000090.1"/>
</dbReference>
<evidence type="ECO:0000256" key="1">
    <source>
        <dbReference type="ARBA" id="ARBA00022603"/>
    </source>
</evidence>
<comment type="caution">
    <text evidence="4">The sequence shown here is derived from an EMBL/GenBank/DDBJ whole genome shotgun (WGS) entry which is preliminary data.</text>
</comment>
<dbReference type="STRING" id="1423739.FC85_GL001105"/>
<keyword evidence="2 4" id="KW-0808">Transferase</keyword>
<sequence length="247" mass="29010">MIYQEFAHFYDELFDEKLYDRWLNYTVKRIRSNWHVLDLACGTGRLAIRLAHRGYDIDGADLSEDMLTMAEQRARTEHVNVPFIQADMRNLEGLPRYDAISCYDDSLCYLIEQSDLGRAFQSINDHLIPTGVFLFDVITPYQTDTVYPGFMYNYQDEGSAFMWTSYEGEFAAHSVEHELAFFLYNADKDAYDAYSELHQERTYDVETYKQMLANAGFSRILVTTDFGDRPFSNHVKRWMFECHKEIG</sequence>
<dbReference type="GO" id="GO:0008168">
    <property type="term" value="F:methyltransferase activity"/>
    <property type="evidence" value="ECO:0007669"/>
    <property type="project" value="UniProtKB-KW"/>
</dbReference>
<dbReference type="Gene3D" id="2.20.25.110">
    <property type="entry name" value="S-adenosyl-L-methionine-dependent methyltransferases"/>
    <property type="match status" value="1"/>
</dbReference>
<evidence type="ECO:0000313" key="5">
    <source>
        <dbReference type="Proteomes" id="UP000052013"/>
    </source>
</evidence>
<proteinExistence type="predicted"/>
<organism evidence="4 5">
    <name type="scientific">Lentilactobacillus diolivorans DSM 14421</name>
    <dbReference type="NCBI Taxonomy" id="1423739"/>
    <lineage>
        <taxon>Bacteria</taxon>
        <taxon>Bacillati</taxon>
        <taxon>Bacillota</taxon>
        <taxon>Bacilli</taxon>
        <taxon>Lactobacillales</taxon>
        <taxon>Lactobacillaceae</taxon>
        <taxon>Lentilactobacillus</taxon>
    </lineage>
</organism>
<dbReference type="InterPro" id="IPR041698">
    <property type="entry name" value="Methyltransf_25"/>
</dbReference>
<evidence type="ECO:0000256" key="2">
    <source>
        <dbReference type="ARBA" id="ARBA00022679"/>
    </source>
</evidence>